<dbReference type="InterPro" id="IPR013783">
    <property type="entry name" value="Ig-like_fold"/>
</dbReference>
<evidence type="ECO:0000313" key="6">
    <source>
        <dbReference type="EMBL" id="KAG9470509.1"/>
    </source>
</evidence>
<dbReference type="GO" id="GO:0016020">
    <property type="term" value="C:membrane"/>
    <property type="evidence" value="ECO:0007669"/>
    <property type="project" value="TreeGrafter"/>
</dbReference>
<dbReference type="PANTHER" id="PTHR12207:SF25">
    <property type="entry name" value="IMMUNOGLOBULIN SUPERFAMILY MEMBER 2"/>
    <property type="match status" value="1"/>
</dbReference>
<feature type="transmembrane region" description="Helical" evidence="4">
    <location>
        <begin position="185"/>
        <end position="208"/>
    </location>
</feature>
<dbReference type="Proteomes" id="UP000770717">
    <property type="component" value="Unassembled WGS sequence"/>
</dbReference>
<reference evidence="6" key="1">
    <citation type="thesis" date="2020" institute="ProQuest LLC" country="789 East Eisenhower Parkway, Ann Arbor, MI, USA">
        <title>Comparative Genomics and Chromosome Evolution.</title>
        <authorList>
            <person name="Mudd A.B."/>
        </authorList>
    </citation>
    <scope>NUCLEOTIDE SEQUENCE</scope>
    <source>
        <strain evidence="6">HN-11 Male</strain>
        <tissue evidence="6">Kidney and liver</tissue>
    </source>
</reference>
<evidence type="ECO:0000256" key="3">
    <source>
        <dbReference type="ARBA" id="ARBA00023319"/>
    </source>
</evidence>
<evidence type="ECO:0000256" key="2">
    <source>
        <dbReference type="ARBA" id="ARBA00023157"/>
    </source>
</evidence>
<dbReference type="InterPro" id="IPR003599">
    <property type="entry name" value="Ig_sub"/>
</dbReference>
<dbReference type="PROSITE" id="PS50835">
    <property type="entry name" value="IG_LIKE"/>
    <property type="match status" value="1"/>
</dbReference>
<organism evidence="6 7">
    <name type="scientific">Eleutherodactylus coqui</name>
    <name type="common">Puerto Rican coqui</name>
    <dbReference type="NCBI Taxonomy" id="57060"/>
    <lineage>
        <taxon>Eukaryota</taxon>
        <taxon>Metazoa</taxon>
        <taxon>Chordata</taxon>
        <taxon>Craniata</taxon>
        <taxon>Vertebrata</taxon>
        <taxon>Euteleostomi</taxon>
        <taxon>Amphibia</taxon>
        <taxon>Batrachia</taxon>
        <taxon>Anura</taxon>
        <taxon>Neobatrachia</taxon>
        <taxon>Hyloidea</taxon>
        <taxon>Eleutherodactylidae</taxon>
        <taxon>Eleutherodactylinae</taxon>
        <taxon>Eleutherodactylus</taxon>
        <taxon>Eleutherodactylus</taxon>
    </lineage>
</organism>
<keyword evidence="4" id="KW-0812">Transmembrane</keyword>
<evidence type="ECO:0000259" key="5">
    <source>
        <dbReference type="PROSITE" id="PS50835"/>
    </source>
</evidence>
<dbReference type="InterPro" id="IPR013106">
    <property type="entry name" value="Ig_V-set"/>
</dbReference>
<feature type="domain" description="Ig-like" evidence="5">
    <location>
        <begin position="44"/>
        <end position="171"/>
    </location>
</feature>
<dbReference type="InterPro" id="IPR051102">
    <property type="entry name" value="IgSF_V-set/TM_domain"/>
</dbReference>
<dbReference type="CDD" id="cd00099">
    <property type="entry name" value="IgV"/>
    <property type="match status" value="1"/>
</dbReference>
<keyword evidence="2" id="KW-1015">Disulfide bond</keyword>
<dbReference type="Gene3D" id="2.60.40.10">
    <property type="entry name" value="Immunoglobulins"/>
    <property type="match status" value="1"/>
</dbReference>
<keyword evidence="4" id="KW-1133">Transmembrane helix</keyword>
<name>A0A8J6K098_ELECQ</name>
<evidence type="ECO:0000256" key="1">
    <source>
        <dbReference type="ARBA" id="ARBA00022729"/>
    </source>
</evidence>
<dbReference type="PANTHER" id="PTHR12207">
    <property type="entry name" value="V-SET AND TRANSMEMBRANE DOMAIN-CONTAINING PROTEIN"/>
    <property type="match status" value="1"/>
</dbReference>
<protein>
    <recommendedName>
        <fullName evidence="5">Ig-like domain-containing protein</fullName>
    </recommendedName>
</protein>
<dbReference type="OrthoDB" id="9890427at2759"/>
<dbReference type="AlphaFoldDB" id="A0A8J6K098"/>
<evidence type="ECO:0000256" key="4">
    <source>
        <dbReference type="SAM" id="Phobius"/>
    </source>
</evidence>
<sequence length="261" mass="30231">MRSVGEEDAGKYYCQVEERRLQEDSWKMKASDTSGYLQLKVLAPEDRLTLNRTELTLIAAEGSNLTLPCNVVSTSVFDATFAITWWKVQTPGHQLLFNASRLGQFVYPSEEGNRLQYERTSELMFQLRILPTRLSDTGIYYCRIQEWLRTPRGVWYQLGQQSGGNMSVTIQAAGFHSHICLVPGLFYFLLVVLVFLLFLLVVLGWWLLTRWRNKPRSSSPRNENDFWLSVKTFDMKVEKKENAETDEAEQIKLCSKRDLSH</sequence>
<dbReference type="SMART" id="SM00409">
    <property type="entry name" value="IG"/>
    <property type="match status" value="1"/>
</dbReference>
<dbReference type="InterPro" id="IPR036179">
    <property type="entry name" value="Ig-like_dom_sf"/>
</dbReference>
<keyword evidence="4" id="KW-0472">Membrane</keyword>
<dbReference type="SUPFAM" id="SSF48726">
    <property type="entry name" value="Immunoglobulin"/>
    <property type="match status" value="1"/>
</dbReference>
<dbReference type="EMBL" id="WNTK01000270">
    <property type="protein sequence ID" value="KAG9470509.1"/>
    <property type="molecule type" value="Genomic_DNA"/>
</dbReference>
<dbReference type="Pfam" id="PF07686">
    <property type="entry name" value="V-set"/>
    <property type="match status" value="1"/>
</dbReference>
<gene>
    <name evidence="6" type="ORF">GDO78_017580</name>
</gene>
<proteinExistence type="predicted"/>
<keyword evidence="1" id="KW-0732">Signal</keyword>
<keyword evidence="7" id="KW-1185">Reference proteome</keyword>
<evidence type="ECO:0000313" key="7">
    <source>
        <dbReference type="Proteomes" id="UP000770717"/>
    </source>
</evidence>
<comment type="caution">
    <text evidence="6">The sequence shown here is derived from an EMBL/GenBank/DDBJ whole genome shotgun (WGS) entry which is preliminary data.</text>
</comment>
<keyword evidence="3" id="KW-0393">Immunoglobulin domain</keyword>
<dbReference type="InterPro" id="IPR007110">
    <property type="entry name" value="Ig-like_dom"/>
</dbReference>
<accession>A0A8J6K098</accession>